<proteinExistence type="predicted"/>
<gene>
    <name evidence="2" type="ORF">METZ01_LOCUS40866</name>
</gene>
<reference evidence="2" key="1">
    <citation type="submission" date="2018-05" db="EMBL/GenBank/DDBJ databases">
        <authorList>
            <person name="Lanie J.A."/>
            <person name="Ng W.-L."/>
            <person name="Kazmierczak K.M."/>
            <person name="Andrzejewski T.M."/>
            <person name="Davidsen T.M."/>
            <person name="Wayne K.J."/>
            <person name="Tettelin H."/>
            <person name="Glass J.I."/>
            <person name="Rusch D."/>
            <person name="Podicherti R."/>
            <person name="Tsui H.-C.T."/>
            <person name="Winkler M.E."/>
        </authorList>
    </citation>
    <scope>NUCLEOTIDE SEQUENCE</scope>
</reference>
<dbReference type="PANTHER" id="PTHR43777:SF1">
    <property type="entry name" value="MOLYBDENUM COFACTOR CYTIDYLYLTRANSFERASE"/>
    <property type="match status" value="1"/>
</dbReference>
<accession>A0A381R8K6</accession>
<dbReference type="SUPFAM" id="SSF53448">
    <property type="entry name" value="Nucleotide-diphospho-sugar transferases"/>
    <property type="match status" value="1"/>
</dbReference>
<dbReference type="InterPro" id="IPR025877">
    <property type="entry name" value="MobA-like_NTP_Trfase"/>
</dbReference>
<dbReference type="EMBL" id="UINC01001749">
    <property type="protein sequence ID" value="SUZ88012.1"/>
    <property type="molecule type" value="Genomic_DNA"/>
</dbReference>
<organism evidence="2">
    <name type="scientific">marine metagenome</name>
    <dbReference type="NCBI Taxonomy" id="408172"/>
    <lineage>
        <taxon>unclassified sequences</taxon>
        <taxon>metagenomes</taxon>
        <taxon>ecological metagenomes</taxon>
    </lineage>
</organism>
<dbReference type="PANTHER" id="PTHR43777">
    <property type="entry name" value="MOLYBDENUM COFACTOR CYTIDYLYLTRANSFERASE"/>
    <property type="match status" value="1"/>
</dbReference>
<evidence type="ECO:0000259" key="1">
    <source>
        <dbReference type="Pfam" id="PF12804"/>
    </source>
</evidence>
<feature type="domain" description="MobA-like NTP transferase" evidence="1">
    <location>
        <begin position="7"/>
        <end position="161"/>
    </location>
</feature>
<sequence length="192" mass="21047">MTSNIGALVLAAGFSNRFGSIKLLAELENGLTVFEQTLLRICAAIDSVVVVTRPGMPDQITSYSFPIHVFDQAKRGMGASLAYGINKIEHWDACLICLADMPFIGQNTYQMLADNLTSNKIIIPTYKNKPGNPVGFGREFFGELKTLTGDSGARSVVDQHTEATVKLEINDPAILWDVDTPVDLSRYQFRSS</sequence>
<name>A0A381R8K6_9ZZZZ</name>
<dbReference type="Gene3D" id="3.90.550.10">
    <property type="entry name" value="Spore Coat Polysaccharide Biosynthesis Protein SpsA, Chain A"/>
    <property type="match status" value="1"/>
</dbReference>
<dbReference type="CDD" id="cd04182">
    <property type="entry name" value="GT_2_like_f"/>
    <property type="match status" value="1"/>
</dbReference>
<dbReference type="AlphaFoldDB" id="A0A381R8K6"/>
<evidence type="ECO:0000313" key="2">
    <source>
        <dbReference type="EMBL" id="SUZ88012.1"/>
    </source>
</evidence>
<dbReference type="GO" id="GO:0016779">
    <property type="term" value="F:nucleotidyltransferase activity"/>
    <property type="evidence" value="ECO:0007669"/>
    <property type="project" value="UniProtKB-ARBA"/>
</dbReference>
<protein>
    <recommendedName>
        <fullName evidence="1">MobA-like NTP transferase domain-containing protein</fullName>
    </recommendedName>
</protein>
<dbReference type="Pfam" id="PF12804">
    <property type="entry name" value="NTP_transf_3"/>
    <property type="match status" value="1"/>
</dbReference>
<dbReference type="InterPro" id="IPR029044">
    <property type="entry name" value="Nucleotide-diphossugar_trans"/>
</dbReference>